<evidence type="ECO:0000313" key="2">
    <source>
        <dbReference type="EMBL" id="WXB09614.1"/>
    </source>
</evidence>
<protein>
    <submittedName>
        <fullName evidence="2">MBL fold metallo-hydrolase</fullName>
    </submittedName>
</protein>
<feature type="domain" description="Metallo-beta-lactamase" evidence="1">
    <location>
        <begin position="17"/>
        <end position="221"/>
    </location>
</feature>
<name>A0ABZ2LJ91_9BACT</name>
<organism evidence="2 3">
    <name type="scientific">Pendulispora rubella</name>
    <dbReference type="NCBI Taxonomy" id="2741070"/>
    <lineage>
        <taxon>Bacteria</taxon>
        <taxon>Pseudomonadati</taxon>
        <taxon>Myxococcota</taxon>
        <taxon>Myxococcia</taxon>
        <taxon>Myxococcales</taxon>
        <taxon>Sorangiineae</taxon>
        <taxon>Pendulisporaceae</taxon>
        <taxon>Pendulispora</taxon>
    </lineage>
</organism>
<sequence length="312" mass="34015">MTKHERITVDSDIIPQFTACYLRTAGDECAFIEAHTAHALPKLLAALRAQGKKPEDVRWIIVTHAHLDHAAGASALVAVCPNAILLAHPRAARHLIDPEKLVQSATAVYGKERFRQLYGEVAPIPKERVRALEDGESVQLGDATLTVLHTSGHANHHFIVDDPKLETVYSGDTFGVIYPALQTHGLFAIPSTSPTNFDAAAAKISIDRVLSLGERYVCPTHFGPFENLSAIAAQLLRFVERAGAWVEEASRGDESLEQMTARLARAWQDAIAEEAPAFSEAEKKHLSLDVELNAQGLAFVANAQRAKRLAKT</sequence>
<accession>A0ABZ2LJ91</accession>
<dbReference type="InterPro" id="IPR036866">
    <property type="entry name" value="RibonucZ/Hydroxyglut_hydro"/>
</dbReference>
<evidence type="ECO:0000313" key="3">
    <source>
        <dbReference type="Proteomes" id="UP001374803"/>
    </source>
</evidence>
<dbReference type="EMBL" id="CP089983">
    <property type="protein sequence ID" value="WXB09614.1"/>
    <property type="molecule type" value="Genomic_DNA"/>
</dbReference>
<reference evidence="2" key="1">
    <citation type="submission" date="2021-12" db="EMBL/GenBank/DDBJ databases">
        <title>Discovery of the Pendulisporaceae a myxobacterial family with distinct sporulation behavior and unique specialized metabolism.</title>
        <authorList>
            <person name="Garcia R."/>
            <person name="Popoff A."/>
            <person name="Bader C.D."/>
            <person name="Loehr J."/>
            <person name="Walesch S."/>
            <person name="Walt C."/>
            <person name="Boldt J."/>
            <person name="Bunk B."/>
            <person name="Haeckl F.J.F.P.J."/>
            <person name="Gunesch A.P."/>
            <person name="Birkelbach J."/>
            <person name="Nuebel U."/>
            <person name="Pietschmann T."/>
            <person name="Bach T."/>
            <person name="Mueller R."/>
        </authorList>
    </citation>
    <scope>NUCLEOTIDE SEQUENCE</scope>
    <source>
        <strain evidence="2">MSr11367</strain>
    </source>
</reference>
<dbReference type="PANTHER" id="PTHR42951">
    <property type="entry name" value="METALLO-BETA-LACTAMASE DOMAIN-CONTAINING"/>
    <property type="match status" value="1"/>
</dbReference>
<dbReference type="SMART" id="SM00849">
    <property type="entry name" value="Lactamase_B"/>
    <property type="match status" value="1"/>
</dbReference>
<dbReference type="Pfam" id="PF00753">
    <property type="entry name" value="Lactamase_B"/>
    <property type="match status" value="1"/>
</dbReference>
<dbReference type="PANTHER" id="PTHR42951:SF22">
    <property type="entry name" value="METALLO BETA-LACTAMASE SUPERFAMILY LIPOPROTEIN"/>
    <property type="match status" value="1"/>
</dbReference>
<evidence type="ECO:0000259" key="1">
    <source>
        <dbReference type="SMART" id="SM00849"/>
    </source>
</evidence>
<dbReference type="RefSeq" id="WP_394839285.1">
    <property type="nucleotide sequence ID" value="NZ_CP089929.1"/>
</dbReference>
<dbReference type="Gene3D" id="3.60.15.10">
    <property type="entry name" value="Ribonuclease Z/Hydroxyacylglutathione hydrolase-like"/>
    <property type="match status" value="1"/>
</dbReference>
<gene>
    <name evidence="2" type="ORF">LVJ94_20580</name>
</gene>
<dbReference type="CDD" id="cd07726">
    <property type="entry name" value="ST1585-like_MBL-fold"/>
    <property type="match status" value="1"/>
</dbReference>
<dbReference type="InterPro" id="IPR001279">
    <property type="entry name" value="Metallo-B-lactamas"/>
</dbReference>
<dbReference type="Proteomes" id="UP001374803">
    <property type="component" value="Chromosome"/>
</dbReference>
<dbReference type="InterPro" id="IPR037482">
    <property type="entry name" value="ST1585_MBL-fold"/>
</dbReference>
<proteinExistence type="predicted"/>
<keyword evidence="3" id="KW-1185">Reference proteome</keyword>
<dbReference type="InterPro" id="IPR050855">
    <property type="entry name" value="NDM-1-like"/>
</dbReference>
<dbReference type="SUPFAM" id="SSF56281">
    <property type="entry name" value="Metallo-hydrolase/oxidoreductase"/>
    <property type="match status" value="1"/>
</dbReference>